<dbReference type="Gene3D" id="1.10.260.40">
    <property type="entry name" value="lambda repressor-like DNA-binding domains"/>
    <property type="match status" value="1"/>
</dbReference>
<evidence type="ECO:0000313" key="4">
    <source>
        <dbReference type="Proteomes" id="UP000777265"/>
    </source>
</evidence>
<evidence type="ECO:0000256" key="1">
    <source>
        <dbReference type="SAM" id="MobiDB-lite"/>
    </source>
</evidence>
<dbReference type="SUPFAM" id="SSF47413">
    <property type="entry name" value="lambda repressor-like DNA-binding domains"/>
    <property type="match status" value="1"/>
</dbReference>
<accession>A0A971S2C8</accession>
<dbReference type="SMART" id="SM00530">
    <property type="entry name" value="HTH_XRE"/>
    <property type="match status" value="1"/>
</dbReference>
<dbReference type="GO" id="GO:0003677">
    <property type="term" value="F:DNA binding"/>
    <property type="evidence" value="ECO:0007669"/>
    <property type="project" value="InterPro"/>
</dbReference>
<sequence length="162" mass="18280">MMKHWTEASTADFHYRVAFDFIEDLRSRMEELGLSQAALAKRLGISEGRVSQIFSNPGNLTIEKMIAYARALELKVTVVAYDDGDKDNKQGPIPSEIFRICWDRSGKPASMWDLENDAEFESDLHLPPPVVVSCDLPEKPLRYQKKGKSEGEEKGNVFPFAA</sequence>
<dbReference type="AlphaFoldDB" id="A0A971S2C8"/>
<name>A0A971S2C8_9BACT</name>
<dbReference type="InterPro" id="IPR010982">
    <property type="entry name" value="Lambda_DNA-bd_dom_sf"/>
</dbReference>
<protein>
    <submittedName>
        <fullName evidence="3">Helix-turn-helix transcriptional regulator</fullName>
    </submittedName>
</protein>
<dbReference type="PROSITE" id="PS50943">
    <property type="entry name" value="HTH_CROC1"/>
    <property type="match status" value="1"/>
</dbReference>
<evidence type="ECO:0000313" key="3">
    <source>
        <dbReference type="EMBL" id="NLW36811.1"/>
    </source>
</evidence>
<dbReference type="Pfam" id="PF01381">
    <property type="entry name" value="HTH_3"/>
    <property type="match status" value="1"/>
</dbReference>
<comment type="caution">
    <text evidence="3">The sequence shown here is derived from an EMBL/GenBank/DDBJ whole genome shotgun (WGS) entry which is preliminary data.</text>
</comment>
<organism evidence="3 4">
    <name type="scientific">Syntrophorhabdus aromaticivorans</name>
    <dbReference type="NCBI Taxonomy" id="328301"/>
    <lineage>
        <taxon>Bacteria</taxon>
        <taxon>Pseudomonadati</taxon>
        <taxon>Thermodesulfobacteriota</taxon>
        <taxon>Syntrophorhabdia</taxon>
        <taxon>Syntrophorhabdales</taxon>
        <taxon>Syntrophorhabdaceae</taxon>
        <taxon>Syntrophorhabdus</taxon>
    </lineage>
</organism>
<dbReference type="InterPro" id="IPR001387">
    <property type="entry name" value="Cro/C1-type_HTH"/>
</dbReference>
<reference evidence="3" key="1">
    <citation type="journal article" date="2020" name="Biotechnol. Biofuels">
        <title>New insights from the biogas microbiome by comprehensive genome-resolved metagenomics of nearly 1600 species originating from multiple anaerobic digesters.</title>
        <authorList>
            <person name="Campanaro S."/>
            <person name="Treu L."/>
            <person name="Rodriguez-R L.M."/>
            <person name="Kovalovszki A."/>
            <person name="Ziels R.M."/>
            <person name="Maus I."/>
            <person name="Zhu X."/>
            <person name="Kougias P.G."/>
            <person name="Basile A."/>
            <person name="Luo G."/>
            <person name="Schluter A."/>
            <person name="Konstantinidis K.T."/>
            <person name="Angelidaki I."/>
        </authorList>
    </citation>
    <scope>NUCLEOTIDE SEQUENCE</scope>
    <source>
        <strain evidence="3">AS06rmzACSIP_7</strain>
    </source>
</reference>
<gene>
    <name evidence="3" type="ORF">GXY80_15245</name>
</gene>
<evidence type="ECO:0000259" key="2">
    <source>
        <dbReference type="PROSITE" id="PS50943"/>
    </source>
</evidence>
<reference evidence="3" key="2">
    <citation type="submission" date="2020-01" db="EMBL/GenBank/DDBJ databases">
        <authorList>
            <person name="Campanaro S."/>
        </authorList>
    </citation>
    <scope>NUCLEOTIDE SEQUENCE</scope>
    <source>
        <strain evidence="3">AS06rmzACSIP_7</strain>
    </source>
</reference>
<feature type="compositionally biased region" description="Basic and acidic residues" evidence="1">
    <location>
        <begin position="142"/>
        <end position="155"/>
    </location>
</feature>
<dbReference type="EMBL" id="JAAYEE010000298">
    <property type="protein sequence ID" value="NLW36811.1"/>
    <property type="molecule type" value="Genomic_DNA"/>
</dbReference>
<proteinExistence type="predicted"/>
<feature type="region of interest" description="Disordered" evidence="1">
    <location>
        <begin position="142"/>
        <end position="162"/>
    </location>
</feature>
<feature type="domain" description="HTH cro/C1-type" evidence="2">
    <location>
        <begin position="25"/>
        <end position="79"/>
    </location>
</feature>
<dbReference type="Proteomes" id="UP000777265">
    <property type="component" value="Unassembled WGS sequence"/>
</dbReference>
<dbReference type="CDD" id="cd00093">
    <property type="entry name" value="HTH_XRE"/>
    <property type="match status" value="1"/>
</dbReference>